<feature type="non-terminal residue" evidence="1">
    <location>
        <position position="1"/>
    </location>
</feature>
<dbReference type="AlphaFoldDB" id="A0A1I2FPD8"/>
<dbReference type="RefSeq" id="WP_177194855.1">
    <property type="nucleotide sequence ID" value="NZ_FONT01000016.1"/>
</dbReference>
<dbReference type="EMBL" id="FONT01000016">
    <property type="protein sequence ID" value="SFF06316.1"/>
    <property type="molecule type" value="Genomic_DNA"/>
</dbReference>
<evidence type="ECO:0000313" key="2">
    <source>
        <dbReference type="Proteomes" id="UP000199516"/>
    </source>
</evidence>
<accession>A0A1I2FPD8</accession>
<dbReference type="Proteomes" id="UP000199516">
    <property type="component" value="Unassembled WGS sequence"/>
</dbReference>
<evidence type="ECO:0000313" key="1">
    <source>
        <dbReference type="EMBL" id="SFF06316.1"/>
    </source>
</evidence>
<keyword evidence="2" id="KW-1185">Reference proteome</keyword>
<organism evidence="1 2">
    <name type="scientific">Alteribacillus iranensis</name>
    <dbReference type="NCBI Taxonomy" id="930128"/>
    <lineage>
        <taxon>Bacteria</taxon>
        <taxon>Bacillati</taxon>
        <taxon>Bacillota</taxon>
        <taxon>Bacilli</taxon>
        <taxon>Bacillales</taxon>
        <taxon>Bacillaceae</taxon>
        <taxon>Alteribacillus</taxon>
    </lineage>
</organism>
<protein>
    <submittedName>
        <fullName evidence="1">Uncharacterized protein</fullName>
    </submittedName>
</protein>
<proteinExistence type="predicted"/>
<name>A0A1I2FPD8_9BACI</name>
<sequence>YQQDEEIKLSLVNRGTKEVIIPDAIDIYTFTDGRVQWLEKETHSMLQFIEPSDSYTPNYEPHEEIRDYFGENNDLSGAYILSVEFEYNTGKDTTTSEKIGKLIYIE</sequence>
<reference evidence="1 2" key="1">
    <citation type="submission" date="2016-10" db="EMBL/GenBank/DDBJ databases">
        <authorList>
            <person name="de Groot N.N."/>
        </authorList>
    </citation>
    <scope>NUCLEOTIDE SEQUENCE [LARGE SCALE GENOMIC DNA]</scope>
    <source>
        <strain evidence="1 2">DSM 23995</strain>
    </source>
</reference>
<gene>
    <name evidence="1" type="ORF">SAMN05192532_1164</name>
</gene>